<dbReference type="InterPro" id="IPR006686">
    <property type="entry name" value="MscS_channel_CS"/>
</dbReference>
<dbReference type="OrthoDB" id="9799209at2"/>
<feature type="transmembrane region" description="Helical" evidence="9">
    <location>
        <begin position="879"/>
        <end position="900"/>
    </location>
</feature>
<gene>
    <name evidence="15" type="primary">kefA</name>
    <name evidence="15" type="ORF">GPLA_2416</name>
</gene>
<dbReference type="Gene3D" id="2.30.30.60">
    <property type="match status" value="1"/>
</dbReference>
<dbReference type="Gene3D" id="3.30.70.100">
    <property type="match status" value="1"/>
</dbReference>
<evidence type="ECO:0000313" key="16">
    <source>
        <dbReference type="Proteomes" id="UP000006322"/>
    </source>
</evidence>
<evidence type="ECO:0000256" key="1">
    <source>
        <dbReference type="ARBA" id="ARBA00004651"/>
    </source>
</evidence>
<dbReference type="RefSeq" id="WP_007105100.1">
    <property type="nucleotide sequence ID" value="NZ_BAER01000057.1"/>
</dbReference>
<reference evidence="16" key="1">
    <citation type="journal article" date="2014" name="Environ. Microbiol.">
        <title>Comparative genomics of the marine bacterial genus Glaciecola reveals the high degree of genomic diversity and genomic characteristic for cold adaptation.</title>
        <authorList>
            <person name="Qin Q.L."/>
            <person name="Xie B.B."/>
            <person name="Yu Y."/>
            <person name="Shu Y.L."/>
            <person name="Rong J.C."/>
            <person name="Zhang Y.J."/>
            <person name="Zhao D.L."/>
            <person name="Chen X.L."/>
            <person name="Zhang X.Y."/>
            <person name="Chen B."/>
            <person name="Zhou B.C."/>
            <person name="Zhang Y.Z."/>
        </authorList>
    </citation>
    <scope>NUCLEOTIDE SEQUENCE [LARGE SCALE GENOMIC DNA]</scope>
    <source>
        <strain evidence="16">LMG 21857</strain>
    </source>
</reference>
<proteinExistence type="inferred from homology"/>
<dbReference type="AlphaFoldDB" id="K6ZB60"/>
<dbReference type="FunFam" id="1.10.287.1260:FF:000002">
    <property type="entry name" value="Potassium efflux system KefA"/>
    <property type="match status" value="1"/>
</dbReference>
<feature type="transmembrane region" description="Helical" evidence="9">
    <location>
        <begin position="564"/>
        <end position="583"/>
    </location>
</feature>
<evidence type="ECO:0000259" key="10">
    <source>
        <dbReference type="Pfam" id="PF00924"/>
    </source>
</evidence>
<feature type="transmembrane region" description="Helical" evidence="9">
    <location>
        <begin position="710"/>
        <end position="731"/>
    </location>
</feature>
<organism evidence="15 16">
    <name type="scientific">Paraglaciecola polaris LMG 21857</name>
    <dbReference type="NCBI Taxonomy" id="1129793"/>
    <lineage>
        <taxon>Bacteria</taxon>
        <taxon>Pseudomonadati</taxon>
        <taxon>Pseudomonadota</taxon>
        <taxon>Gammaproteobacteria</taxon>
        <taxon>Alteromonadales</taxon>
        <taxon>Alteromonadaceae</taxon>
        <taxon>Paraglaciecola</taxon>
    </lineage>
</organism>
<keyword evidence="6 9" id="KW-1133">Transmembrane helix</keyword>
<evidence type="ECO:0000259" key="14">
    <source>
        <dbReference type="Pfam" id="PF21088"/>
    </source>
</evidence>
<evidence type="ECO:0000256" key="6">
    <source>
        <dbReference type="ARBA" id="ARBA00022989"/>
    </source>
</evidence>
<feature type="transmembrane region" description="Helical" evidence="9">
    <location>
        <begin position="682"/>
        <end position="704"/>
    </location>
</feature>
<comment type="similarity">
    <text evidence="2">Belongs to the MscS (TC 1.A.23) family.</text>
</comment>
<dbReference type="Pfam" id="PF21082">
    <property type="entry name" value="MS_channel_3rd"/>
    <property type="match status" value="1"/>
</dbReference>
<dbReference type="Gene3D" id="1.10.287.1260">
    <property type="match status" value="1"/>
</dbReference>
<dbReference type="PROSITE" id="PS01246">
    <property type="entry name" value="UPF0003"/>
    <property type="match status" value="1"/>
</dbReference>
<dbReference type="Pfam" id="PF12794">
    <property type="entry name" value="MscS_TM"/>
    <property type="match status" value="1"/>
</dbReference>
<accession>K6ZB60</accession>
<feature type="transmembrane region" description="Helical" evidence="9">
    <location>
        <begin position="791"/>
        <end position="809"/>
    </location>
</feature>
<feature type="domain" description="Mechanosensitive ion channel MscS porin" evidence="12">
    <location>
        <begin position="49"/>
        <end position="261"/>
    </location>
</feature>
<evidence type="ECO:0000256" key="7">
    <source>
        <dbReference type="ARBA" id="ARBA00023136"/>
    </source>
</evidence>
<dbReference type="InterPro" id="IPR010920">
    <property type="entry name" value="LSM_dom_sf"/>
</dbReference>
<dbReference type="Pfam" id="PF00924">
    <property type="entry name" value="MS_channel_2nd"/>
    <property type="match status" value="1"/>
</dbReference>
<dbReference type="STRING" id="1129793.GPLA_2416"/>
<dbReference type="InterPro" id="IPR049278">
    <property type="entry name" value="MS_channel_C"/>
</dbReference>
<evidence type="ECO:0000256" key="4">
    <source>
        <dbReference type="ARBA" id="ARBA00022692"/>
    </source>
</evidence>
<keyword evidence="4 9" id="KW-0812">Transmembrane</keyword>
<dbReference type="Pfam" id="PF21088">
    <property type="entry name" value="MS_channel_1st"/>
    <property type="match status" value="1"/>
</dbReference>
<name>K6ZB60_9ALTE</name>
<dbReference type="InterPro" id="IPR025692">
    <property type="entry name" value="MscS_IM_dom1"/>
</dbReference>
<feature type="transmembrane region" description="Helical" evidence="9">
    <location>
        <begin position="912"/>
        <end position="940"/>
    </location>
</feature>
<evidence type="ECO:0000256" key="5">
    <source>
        <dbReference type="ARBA" id="ARBA00022729"/>
    </source>
</evidence>
<feature type="transmembrane region" description="Helical" evidence="9">
    <location>
        <begin position="643"/>
        <end position="662"/>
    </location>
</feature>
<feature type="coiled-coil region" evidence="8">
    <location>
        <begin position="229"/>
        <end position="256"/>
    </location>
</feature>
<dbReference type="PANTHER" id="PTHR30347">
    <property type="entry name" value="POTASSIUM CHANNEL RELATED"/>
    <property type="match status" value="1"/>
</dbReference>
<dbReference type="InterPro" id="IPR052702">
    <property type="entry name" value="MscS-like_channel"/>
</dbReference>
<evidence type="ECO:0000259" key="11">
    <source>
        <dbReference type="Pfam" id="PF12794"/>
    </source>
</evidence>
<dbReference type="SUPFAM" id="SSF50182">
    <property type="entry name" value="Sm-like ribonucleoproteins"/>
    <property type="match status" value="1"/>
</dbReference>
<dbReference type="InterPro" id="IPR011014">
    <property type="entry name" value="MscS_channel_TM-2"/>
</dbReference>
<dbReference type="InterPro" id="IPR024393">
    <property type="entry name" value="MscS_porin"/>
</dbReference>
<evidence type="ECO:0000256" key="8">
    <source>
        <dbReference type="SAM" id="Coils"/>
    </source>
</evidence>
<dbReference type="SUPFAM" id="SSF82689">
    <property type="entry name" value="Mechanosensitive channel protein MscS (YggB), C-terminal domain"/>
    <property type="match status" value="1"/>
</dbReference>
<feature type="domain" description="Mechanosensitive ion channel inner membrane" evidence="11">
    <location>
        <begin position="496"/>
        <end position="825"/>
    </location>
</feature>
<dbReference type="Proteomes" id="UP000006322">
    <property type="component" value="Unassembled WGS sequence"/>
</dbReference>
<evidence type="ECO:0000259" key="13">
    <source>
        <dbReference type="Pfam" id="PF21082"/>
    </source>
</evidence>
<feature type="domain" description="Mechanosensitive ion channel transmembrane helices 2/3" evidence="14">
    <location>
        <begin position="885"/>
        <end position="926"/>
    </location>
</feature>
<keyword evidence="3" id="KW-1003">Cell membrane</keyword>
<keyword evidence="7 9" id="KW-0472">Membrane</keyword>
<dbReference type="Pfam" id="PF12795">
    <property type="entry name" value="MscS_porin"/>
    <property type="match status" value="1"/>
</dbReference>
<feature type="transmembrane region" description="Helical" evidence="9">
    <location>
        <begin position="614"/>
        <end position="631"/>
    </location>
</feature>
<evidence type="ECO:0000256" key="3">
    <source>
        <dbReference type="ARBA" id="ARBA00022475"/>
    </source>
</evidence>
<dbReference type="PANTHER" id="PTHR30347:SF1">
    <property type="entry name" value="MECHANOSENSITIVE CHANNEL MSCK"/>
    <property type="match status" value="1"/>
</dbReference>
<sequence>MPRISTSAGIAKFIVLFSLFFCSGVLAGDELLPSIEEIQQRLKTSSDAADISEQEKSAIEQSYQQAIDNIRATEQFDEQTNKYNHAIKDAPKKLNRLENDYAKFQYPPVSNKSVSQSELLARVTDTEGDVTSTRARLSELKATLDDERRLLLRQIISETQTAIDATNNNLTTDEDSNPAKLAQSIAQAAERKMLQAKIGSLKERLAYRPAHLAIIDAQVALEQKKLQASVELLNALRSLQNNLDEKQNASKLAKLQATTASLISAPLILQDIAKHNEVLAKSAATLATQQDLTAHELNEIQTQISDLNNKFSSLNRLLELEIYESSAVFGNALRQEWEQASRVVNGDDLIKQTEISLVDNRVAMFSLNQRRAPFDTPDVEVLMGQIGKDNLRWQDEAKELVSQRRELISQLSSAYTQHVDVLSVLLDKLRFLIQRTQTYSNLLESNLFWIPSATPFDVDTITAAGDSAAWLLRMEHWQNVMLAVEQNIEHNQFALITMLVALVLTLILRKRLKRRLSEIAPNVGKVQTDAFQLTLTSLLITLGLSLPPALVLFALALLCDAKTGFANSLSNAFFVGGLMMLYLEFMLQLVRKDGLGEVHFNWSESSLTLLRKNNRLLIIVFIPIGIIMTLLNNQASVEIREDLGQFALIILCSSLAIAGTRVTRNAYYRYRASMYSSKRFSYFLYSLLILVPAFLIILSAIGYQYSAQRILALMLETAFLCTVALLVYYTAERAISVNARRIALEKIRAKRLATIAANAQQEAAEQSGEGVPEIIDSQELDRHTITSQTKAVIRMVIWLALIGALSVVWQDISPIAYSLDDVVMWEISNDDPNIEAQRITLWSCLLSLMIFVVSVIGVRNLPGLLEMTVLGRLNLSPGTSYAITTMLKYSIVIIGIIVSFNILGAQWSKLQWLIAALGVGLGFGLQEIVANFVSGIVILFERPIRLGDTITIAGHSGTVTRIRIRATTVSDWDRKELIIPNKTFITQDFVNWTLSDPVTRIVIPVGVAYGSDTEKVVSLLVQVANNNHSVFEDPAPAALFLAFGASSLDFELRVFARAVVDRAMVTHELHMQIEKQFRQAGIEIAYPQQDVHLNMTTPINVNIAPKVPPEAQ</sequence>
<evidence type="ECO:0000256" key="9">
    <source>
        <dbReference type="SAM" id="Phobius"/>
    </source>
</evidence>
<dbReference type="InterPro" id="IPR049142">
    <property type="entry name" value="MS_channel_1st"/>
</dbReference>
<feature type="domain" description="Mechanosensitive ion channel MscS" evidence="10">
    <location>
        <begin position="928"/>
        <end position="993"/>
    </location>
</feature>
<dbReference type="GO" id="GO:0005886">
    <property type="term" value="C:plasma membrane"/>
    <property type="evidence" value="ECO:0007669"/>
    <property type="project" value="UniProtKB-SubCell"/>
</dbReference>
<evidence type="ECO:0000256" key="2">
    <source>
        <dbReference type="ARBA" id="ARBA00008017"/>
    </source>
</evidence>
<keyword evidence="16" id="KW-1185">Reference proteome</keyword>
<feature type="domain" description="Mechanosensitive ion channel MscS C-terminal" evidence="13">
    <location>
        <begin position="1001"/>
        <end position="1084"/>
    </location>
</feature>
<protein>
    <submittedName>
        <fullName evidence="15">Potassium efflux system protein KefA</fullName>
    </submittedName>
</protein>
<dbReference type="EMBL" id="BAER01000057">
    <property type="protein sequence ID" value="GAC33321.1"/>
    <property type="molecule type" value="Genomic_DNA"/>
</dbReference>
<dbReference type="GO" id="GO:0008381">
    <property type="term" value="F:mechanosensitive monoatomic ion channel activity"/>
    <property type="evidence" value="ECO:0007669"/>
    <property type="project" value="UniProtKB-ARBA"/>
</dbReference>
<keyword evidence="5" id="KW-0732">Signal</keyword>
<dbReference type="InterPro" id="IPR023408">
    <property type="entry name" value="MscS_beta-dom_sf"/>
</dbReference>
<feature type="transmembrane region" description="Helical" evidence="9">
    <location>
        <begin position="839"/>
        <end position="858"/>
    </location>
</feature>
<feature type="transmembrane region" description="Helical" evidence="9">
    <location>
        <begin position="530"/>
        <end position="558"/>
    </location>
</feature>
<dbReference type="InterPro" id="IPR006685">
    <property type="entry name" value="MscS_channel_2nd"/>
</dbReference>
<comment type="caution">
    <text evidence="15">The sequence shown here is derived from an EMBL/GenBank/DDBJ whole genome shotgun (WGS) entry which is preliminary data.</text>
</comment>
<dbReference type="SUPFAM" id="SSF82861">
    <property type="entry name" value="Mechanosensitive channel protein MscS (YggB), transmembrane region"/>
    <property type="match status" value="1"/>
</dbReference>
<comment type="subcellular location">
    <subcellularLocation>
        <location evidence="1">Cell membrane</location>
        <topology evidence="1">Multi-pass membrane protein</topology>
    </subcellularLocation>
</comment>
<evidence type="ECO:0000313" key="15">
    <source>
        <dbReference type="EMBL" id="GAC33321.1"/>
    </source>
</evidence>
<feature type="transmembrane region" description="Helical" evidence="9">
    <location>
        <begin position="492"/>
        <end position="509"/>
    </location>
</feature>
<dbReference type="InterPro" id="IPR011066">
    <property type="entry name" value="MscS_channel_C_sf"/>
</dbReference>
<keyword evidence="8" id="KW-0175">Coiled coil</keyword>
<evidence type="ECO:0000259" key="12">
    <source>
        <dbReference type="Pfam" id="PF12795"/>
    </source>
</evidence>